<dbReference type="GO" id="GO:0000350">
    <property type="term" value="P:generation of catalytic spliceosome for second transesterification step"/>
    <property type="evidence" value="ECO:0007669"/>
    <property type="project" value="InterPro"/>
</dbReference>
<evidence type="ECO:0000313" key="2">
    <source>
        <dbReference type="Proteomes" id="UP001195769"/>
    </source>
</evidence>
<organism evidence="1 2">
    <name type="scientific">Suillus fuscotomentosus</name>
    <dbReference type="NCBI Taxonomy" id="1912939"/>
    <lineage>
        <taxon>Eukaryota</taxon>
        <taxon>Fungi</taxon>
        <taxon>Dikarya</taxon>
        <taxon>Basidiomycota</taxon>
        <taxon>Agaricomycotina</taxon>
        <taxon>Agaricomycetes</taxon>
        <taxon>Agaricomycetidae</taxon>
        <taxon>Boletales</taxon>
        <taxon>Suillineae</taxon>
        <taxon>Suillaceae</taxon>
        <taxon>Suillus</taxon>
    </lineage>
</organism>
<evidence type="ECO:0000313" key="1">
    <source>
        <dbReference type="EMBL" id="KAG1908598.1"/>
    </source>
</evidence>
<name>A0AAD4EQ20_9AGAM</name>
<dbReference type="EMBL" id="JABBWK010000001">
    <property type="protein sequence ID" value="KAG1908598.1"/>
    <property type="molecule type" value="Genomic_DNA"/>
</dbReference>
<dbReference type="Pfam" id="PF06246">
    <property type="entry name" value="Isy1"/>
    <property type="match status" value="1"/>
</dbReference>
<dbReference type="Proteomes" id="UP001195769">
    <property type="component" value="Unassembled WGS sequence"/>
</dbReference>
<dbReference type="AlphaFoldDB" id="A0AAD4EQ20"/>
<dbReference type="InterPro" id="IPR009360">
    <property type="entry name" value="Isy1"/>
</dbReference>
<sequence length="185" mass="20923">MLYCFREAQAAELDLGTRADRRPKMVSACKSLRECERSKVPKIQDGSLTDYEVRDTLGEPYHCTGNANYRRNVVILDDDGKEVPGTMGHKYTKFMNQGPACFSDLDEADGKLLEHARQEEEKEWRDEYSNMPSPHGGADSMRAYANTPAAYLGFWSPEDLMLLTLPTGEEMEDVLLALVEEYLGE</sequence>
<dbReference type="GeneID" id="64658176"/>
<dbReference type="RefSeq" id="XP_041234173.1">
    <property type="nucleotide sequence ID" value="XM_041363878.1"/>
</dbReference>
<comment type="caution">
    <text evidence="1">The sequence shown here is derived from an EMBL/GenBank/DDBJ whole genome shotgun (WGS) entry which is preliminary data.</text>
</comment>
<accession>A0AAD4EQ20</accession>
<reference evidence="1" key="1">
    <citation type="journal article" date="2020" name="New Phytol.">
        <title>Comparative genomics reveals dynamic genome evolution in host specialist ectomycorrhizal fungi.</title>
        <authorList>
            <person name="Lofgren L.A."/>
            <person name="Nguyen N.H."/>
            <person name="Vilgalys R."/>
            <person name="Ruytinx J."/>
            <person name="Liao H.L."/>
            <person name="Branco S."/>
            <person name="Kuo A."/>
            <person name="LaButti K."/>
            <person name="Lipzen A."/>
            <person name="Andreopoulos W."/>
            <person name="Pangilinan J."/>
            <person name="Riley R."/>
            <person name="Hundley H."/>
            <person name="Na H."/>
            <person name="Barry K."/>
            <person name="Grigoriev I.V."/>
            <person name="Stajich J.E."/>
            <person name="Kennedy P.G."/>
        </authorList>
    </citation>
    <scope>NUCLEOTIDE SEQUENCE</scope>
    <source>
        <strain evidence="1">FC203</strain>
    </source>
</reference>
<dbReference type="InterPro" id="IPR037200">
    <property type="entry name" value="Isy1_sf"/>
</dbReference>
<proteinExistence type="predicted"/>
<protein>
    <submittedName>
        <fullName evidence="1">Isy1-like splicing factor</fullName>
    </submittedName>
</protein>
<keyword evidence="2" id="KW-1185">Reference proteome</keyword>
<dbReference type="SUPFAM" id="SSF140102">
    <property type="entry name" value="ISY1 domain-like"/>
    <property type="match status" value="1"/>
</dbReference>
<gene>
    <name evidence="1" type="ORF">F5891DRAFT_1124324</name>
</gene>